<proteinExistence type="predicted"/>
<evidence type="ECO:0000313" key="2">
    <source>
        <dbReference type="Proteomes" id="UP001062846"/>
    </source>
</evidence>
<sequence length="115" mass="12623">MSTDISIWHGEVLFVPSVVHPIHGQASEANVGVDLCPESKDLKQVDNGDSSCAKSTSTEDATGCLNIGSTYNLIKTFTTYHIGILAIRSVCMRDMNPKVELQKITLAFHNIWRTC</sequence>
<accession>A0ACC0M3F5</accession>
<organism evidence="1 2">
    <name type="scientific">Rhododendron molle</name>
    <name type="common">Chinese azalea</name>
    <name type="synonym">Azalea mollis</name>
    <dbReference type="NCBI Taxonomy" id="49168"/>
    <lineage>
        <taxon>Eukaryota</taxon>
        <taxon>Viridiplantae</taxon>
        <taxon>Streptophyta</taxon>
        <taxon>Embryophyta</taxon>
        <taxon>Tracheophyta</taxon>
        <taxon>Spermatophyta</taxon>
        <taxon>Magnoliopsida</taxon>
        <taxon>eudicotyledons</taxon>
        <taxon>Gunneridae</taxon>
        <taxon>Pentapetalae</taxon>
        <taxon>asterids</taxon>
        <taxon>Ericales</taxon>
        <taxon>Ericaceae</taxon>
        <taxon>Ericoideae</taxon>
        <taxon>Rhodoreae</taxon>
        <taxon>Rhododendron</taxon>
    </lineage>
</organism>
<gene>
    <name evidence="1" type="ORF">RHMOL_Rhmol10G0169800</name>
</gene>
<keyword evidence="2" id="KW-1185">Reference proteome</keyword>
<reference evidence="1" key="1">
    <citation type="submission" date="2022-02" db="EMBL/GenBank/DDBJ databases">
        <title>Plant Genome Project.</title>
        <authorList>
            <person name="Zhang R.-G."/>
        </authorList>
    </citation>
    <scope>NUCLEOTIDE SEQUENCE</scope>
    <source>
        <strain evidence="1">AT1</strain>
    </source>
</reference>
<comment type="caution">
    <text evidence="1">The sequence shown here is derived from an EMBL/GenBank/DDBJ whole genome shotgun (WGS) entry which is preliminary data.</text>
</comment>
<dbReference type="EMBL" id="CM046397">
    <property type="protein sequence ID" value="KAI8535380.1"/>
    <property type="molecule type" value="Genomic_DNA"/>
</dbReference>
<evidence type="ECO:0000313" key="1">
    <source>
        <dbReference type="EMBL" id="KAI8535380.1"/>
    </source>
</evidence>
<dbReference type="Proteomes" id="UP001062846">
    <property type="component" value="Chromosome 10"/>
</dbReference>
<protein>
    <submittedName>
        <fullName evidence="1">Uncharacterized protein</fullName>
    </submittedName>
</protein>
<name>A0ACC0M3F5_RHOML</name>